<dbReference type="GO" id="GO:0015128">
    <property type="term" value="F:gluconate transmembrane transporter activity"/>
    <property type="evidence" value="ECO:0007669"/>
    <property type="project" value="InterPro"/>
</dbReference>
<dbReference type="EMBL" id="FNOP01000005">
    <property type="protein sequence ID" value="SDW73008.1"/>
    <property type="molecule type" value="Genomic_DNA"/>
</dbReference>
<evidence type="ECO:0000256" key="1">
    <source>
        <dbReference type="SAM" id="Phobius"/>
    </source>
</evidence>
<feature type="transmembrane region" description="Helical" evidence="1">
    <location>
        <begin position="450"/>
        <end position="469"/>
    </location>
</feature>
<reference evidence="2 3" key="1">
    <citation type="submission" date="2016-10" db="EMBL/GenBank/DDBJ databases">
        <authorList>
            <person name="Varghese N."/>
            <person name="Submissions S."/>
        </authorList>
    </citation>
    <scope>NUCLEOTIDE SEQUENCE [LARGE SCALE GENOMIC DNA]</scope>
    <source>
        <strain evidence="2 3">WCC6</strain>
    </source>
</reference>
<keyword evidence="1" id="KW-0812">Transmembrane</keyword>
<dbReference type="GO" id="GO:0005886">
    <property type="term" value="C:plasma membrane"/>
    <property type="evidence" value="ECO:0007669"/>
    <property type="project" value="TreeGrafter"/>
</dbReference>
<dbReference type="OMA" id="GWVILMG"/>
<gene>
    <name evidence="2" type="ORF">SAMN05216495_10528</name>
</gene>
<feature type="transmembrane region" description="Helical" evidence="1">
    <location>
        <begin position="114"/>
        <end position="139"/>
    </location>
</feature>
<feature type="transmembrane region" description="Helical" evidence="1">
    <location>
        <begin position="332"/>
        <end position="356"/>
    </location>
</feature>
<feature type="transmembrane region" description="Helical" evidence="1">
    <location>
        <begin position="254"/>
        <end position="274"/>
    </location>
</feature>
<feature type="transmembrane region" description="Helical" evidence="1">
    <location>
        <begin position="286"/>
        <end position="311"/>
    </location>
</feature>
<feature type="transmembrane region" description="Helical" evidence="1">
    <location>
        <begin position="61"/>
        <end position="90"/>
    </location>
</feature>
<feature type="transmembrane region" description="Helical" evidence="1">
    <location>
        <begin position="151"/>
        <end position="169"/>
    </location>
</feature>
<accession>A0A1H2VXA8</accession>
<dbReference type="GeneID" id="78333823"/>
<keyword evidence="1" id="KW-1133">Transmembrane helix</keyword>
<dbReference type="Pfam" id="PF02447">
    <property type="entry name" value="GntP_permease"/>
    <property type="match status" value="1"/>
</dbReference>
<dbReference type="InterPro" id="IPR003474">
    <property type="entry name" value="Glcn_transporter"/>
</dbReference>
<protein>
    <submittedName>
        <fullName evidence="2">Gluconate:H+ symporter, GntP family</fullName>
    </submittedName>
</protein>
<feature type="transmembrane region" description="Helical" evidence="1">
    <location>
        <begin position="368"/>
        <end position="391"/>
    </location>
</feature>
<evidence type="ECO:0000313" key="3">
    <source>
        <dbReference type="Proteomes" id="UP000182379"/>
    </source>
</evidence>
<dbReference type="PIRSF" id="PIRSF002746">
    <property type="entry name" value="Gluconate_transporter"/>
    <property type="match status" value="1"/>
</dbReference>
<dbReference type="Proteomes" id="UP000182379">
    <property type="component" value="Unassembled WGS sequence"/>
</dbReference>
<comment type="caution">
    <text evidence="2">The sequence shown here is derived from an EMBL/GenBank/DDBJ whole genome shotgun (WGS) entry which is preliminary data.</text>
</comment>
<feature type="transmembrane region" description="Helical" evidence="1">
    <location>
        <begin position="189"/>
        <end position="208"/>
    </location>
</feature>
<proteinExistence type="predicted"/>
<organism evidence="2 3">
    <name type="scientific">Acidaminococcus fermentans</name>
    <dbReference type="NCBI Taxonomy" id="905"/>
    <lineage>
        <taxon>Bacteria</taxon>
        <taxon>Bacillati</taxon>
        <taxon>Bacillota</taxon>
        <taxon>Negativicutes</taxon>
        <taxon>Acidaminococcales</taxon>
        <taxon>Acidaminococcaceae</taxon>
        <taxon>Acidaminococcus</taxon>
    </lineage>
</organism>
<dbReference type="PANTHER" id="PTHR30354:SF11">
    <property type="entry name" value="PERMEASE"/>
    <property type="match status" value="1"/>
</dbReference>
<name>A0A1H2VXA8_ACIFE</name>
<feature type="transmembrane region" description="Helical" evidence="1">
    <location>
        <begin position="7"/>
        <end position="23"/>
    </location>
</feature>
<dbReference type="RefSeq" id="WP_012937472.1">
    <property type="nucleotide sequence ID" value="NZ_CAMEFB010000021.1"/>
</dbReference>
<keyword evidence="1" id="KW-0472">Membrane</keyword>
<evidence type="ECO:0000313" key="2">
    <source>
        <dbReference type="EMBL" id="SDW73008.1"/>
    </source>
</evidence>
<feature type="transmembrane region" description="Helical" evidence="1">
    <location>
        <begin position="29"/>
        <end position="49"/>
    </location>
</feature>
<dbReference type="PANTHER" id="PTHR30354">
    <property type="entry name" value="GNT FAMILY GLUCONATE TRANSPORTER"/>
    <property type="match status" value="1"/>
</dbReference>
<sequence length="470" mass="49080">MAESTRMVLGLGLGILVMIILVAKTKVHSFIAMLIAALITGIIGGMPILTVKVAGKTTVGVINAISTGFGNTLSSTGIIIGLGVMMGAILEKSGAAEKLAISFIKLVGKGNEEWALGVTGWVVSIPVFADSAVVMLCPLCKAISKVTGKSVIGLGLSLACGLQLTHVLVPPTPGPLTAAGMLGIDVGQMIAGGAILSIPMLLVIVPYCKWIGKKIYQVVNEDDEYVRPQQGEQVKLASTELLDQFLNRTDLPGLAISAAPIVVPLVMILTKTVLDLMGADKSAGYYYFVALFGSPIVALMIGTLIAIYGLVSDRDTKEVLKMMDDGIKDTGIIMLITGVGGSLGYVVRASGIGNVLGQMVVTWPVPAVLIPFCIAALMRICLGSATVAIVTSASLTMPLMSQLTISPLLMALSCCVGAISFGYFTDSGFWVWNGMFGVSDLKEQLQCKTAVSMIMAGVGLLELLVAQYFI</sequence>
<dbReference type="AlphaFoldDB" id="A0A1H2VXA8"/>
<feature type="transmembrane region" description="Helical" evidence="1">
    <location>
        <begin position="403"/>
        <end position="424"/>
    </location>
</feature>